<dbReference type="Pfam" id="PF13191">
    <property type="entry name" value="AAA_16"/>
    <property type="match status" value="1"/>
</dbReference>
<dbReference type="GO" id="GO:0006355">
    <property type="term" value="P:regulation of DNA-templated transcription"/>
    <property type="evidence" value="ECO:0007669"/>
    <property type="project" value="InterPro"/>
</dbReference>
<dbReference type="SMART" id="SM00421">
    <property type="entry name" value="HTH_LUXR"/>
    <property type="match status" value="1"/>
</dbReference>
<dbReference type="InterPro" id="IPR027417">
    <property type="entry name" value="P-loop_NTPase"/>
</dbReference>
<dbReference type="GO" id="GO:0005524">
    <property type="term" value="F:ATP binding"/>
    <property type="evidence" value="ECO:0007669"/>
    <property type="project" value="UniProtKB-KW"/>
</dbReference>
<dbReference type="AlphaFoldDB" id="A0A660LH66"/>
<dbReference type="CDD" id="cd06170">
    <property type="entry name" value="LuxR_C_like"/>
    <property type="match status" value="1"/>
</dbReference>
<dbReference type="InterPro" id="IPR041664">
    <property type="entry name" value="AAA_16"/>
</dbReference>
<reference evidence="4 5" key="1">
    <citation type="submission" date="2018-10" db="EMBL/GenBank/DDBJ databases">
        <title>Genomic Encyclopedia of Archaeal and Bacterial Type Strains, Phase II (KMG-II): from individual species to whole genera.</title>
        <authorList>
            <person name="Goeker M."/>
        </authorList>
    </citation>
    <scope>NUCLEOTIDE SEQUENCE [LARGE SCALE GENOMIC DNA]</scope>
    <source>
        <strain evidence="4 5">DSM 14954</strain>
    </source>
</reference>
<keyword evidence="2" id="KW-0067">ATP-binding</keyword>
<sequence>MIERDDELARVRRTLATREGGVAVVMGPPGIGRSTLLRAAAPEDALRATGRELERSLPFGVTVELLRERLARLGAKERARRLEGPGALVGRLLDGSADGLDDLGAAGPSRLHAHLHALTWVVGELAEDGPVVLAVDDVQWADDASLRWLAYLAARLEDVPVKLLLAAATGPEPLPEPLTDLVASPMTELVQLAPLTLAGVTAAATATLAVPVDAAFARACADSSGGNPFLLSELLLEVQRRGLSADADSVDAVRELRPEGLRRRIGARVRALDGDARRAAEALAVLETGRFDQITALAQLEPRAAGPALDRLVAADIVTGEREFAFVHALVRQVVTDALGPGERARLHGGAAVLLQAEGAGPERLAPHLLRAPGSLDPAGIDTLRAAAAAALVRGTPAIASALLRRASEEPAAAPARASLLAALGSAASAAGEPDGLALLITAANAQPDAASAARLRLRAARGLLMTQGAAPALELLEATLVDDLPAELADEIRATMVGAANLDPSWAGDLPFTADTLLGTDAAPRSAAERGMLAAVALRRLLTGETAPEEAAALALRAYDGGRIVDDEGPDGVSVSFIAGVLLATGELERDREVTGALLERARRSGSLPAYASAAYLHGCPLLHLGEVAEAHAWFEVALDARRIGWNTYAVGAIAFDVRCLIALDRLDDAARLLAEHRPGVDAPTVLDELYHASAGRLALARGDARTALECARRSEASHGPLHAVRQLNDWRLIAAEALARDGATAEALALAEEEVAFARRHGGTALLGAALRVRARARDSVEDLEEAVTLLREAPYVLERIDALIDLAVAHRRGGDRARAVELLDEALDAAARRGARAAEARARAELNVAGRRPRRTALRGRDALTAAELRVCTLAMRQQTNREIAGELFVTVKTVEKHLASAYPKLGISSRRELADALG</sequence>
<keyword evidence="5" id="KW-1185">Reference proteome</keyword>
<dbReference type="PROSITE" id="PS50043">
    <property type="entry name" value="HTH_LUXR_2"/>
    <property type="match status" value="1"/>
</dbReference>
<organism evidence="4 5">
    <name type="scientific">Solirubrobacter pauli</name>
    <dbReference type="NCBI Taxonomy" id="166793"/>
    <lineage>
        <taxon>Bacteria</taxon>
        <taxon>Bacillati</taxon>
        <taxon>Actinomycetota</taxon>
        <taxon>Thermoleophilia</taxon>
        <taxon>Solirubrobacterales</taxon>
        <taxon>Solirubrobacteraceae</taxon>
        <taxon>Solirubrobacter</taxon>
    </lineage>
</organism>
<evidence type="ECO:0000256" key="1">
    <source>
        <dbReference type="ARBA" id="ARBA00022741"/>
    </source>
</evidence>
<dbReference type="GO" id="GO:0005737">
    <property type="term" value="C:cytoplasm"/>
    <property type="evidence" value="ECO:0007669"/>
    <property type="project" value="TreeGrafter"/>
</dbReference>
<evidence type="ECO:0000313" key="4">
    <source>
        <dbReference type="EMBL" id="RKQ93666.1"/>
    </source>
</evidence>
<proteinExistence type="predicted"/>
<dbReference type="SUPFAM" id="SSF46894">
    <property type="entry name" value="C-terminal effector domain of the bipartite response regulators"/>
    <property type="match status" value="1"/>
</dbReference>
<dbReference type="GO" id="GO:0004016">
    <property type="term" value="F:adenylate cyclase activity"/>
    <property type="evidence" value="ECO:0007669"/>
    <property type="project" value="TreeGrafter"/>
</dbReference>
<keyword evidence="1" id="KW-0547">Nucleotide-binding</keyword>
<dbReference type="EMBL" id="RBIL01000001">
    <property type="protein sequence ID" value="RKQ93666.1"/>
    <property type="molecule type" value="Genomic_DNA"/>
</dbReference>
<evidence type="ECO:0000259" key="3">
    <source>
        <dbReference type="PROSITE" id="PS50043"/>
    </source>
</evidence>
<accession>A0A660LH66</accession>
<dbReference type="PANTHER" id="PTHR16305:SF35">
    <property type="entry name" value="TRANSCRIPTIONAL ACTIVATOR DOMAIN"/>
    <property type="match status" value="1"/>
</dbReference>
<dbReference type="RefSeq" id="WP_170179166.1">
    <property type="nucleotide sequence ID" value="NZ_RBIL01000001.1"/>
</dbReference>
<dbReference type="InterPro" id="IPR000792">
    <property type="entry name" value="Tscrpt_reg_LuxR_C"/>
</dbReference>
<dbReference type="InterPro" id="IPR036388">
    <property type="entry name" value="WH-like_DNA-bd_sf"/>
</dbReference>
<dbReference type="Gene3D" id="1.10.10.10">
    <property type="entry name" value="Winged helix-like DNA-binding domain superfamily/Winged helix DNA-binding domain"/>
    <property type="match status" value="1"/>
</dbReference>
<dbReference type="SUPFAM" id="SSF52540">
    <property type="entry name" value="P-loop containing nucleoside triphosphate hydrolases"/>
    <property type="match status" value="1"/>
</dbReference>
<gene>
    <name evidence="4" type="ORF">C8N24_3537</name>
</gene>
<evidence type="ECO:0000313" key="5">
    <source>
        <dbReference type="Proteomes" id="UP000278962"/>
    </source>
</evidence>
<dbReference type="InterPro" id="IPR016032">
    <property type="entry name" value="Sig_transdc_resp-reg_C-effctor"/>
</dbReference>
<comment type="caution">
    <text evidence="4">The sequence shown here is derived from an EMBL/GenBank/DDBJ whole genome shotgun (WGS) entry which is preliminary data.</text>
</comment>
<protein>
    <submittedName>
        <fullName evidence="4">Regulatory LuxR family protein</fullName>
    </submittedName>
</protein>
<feature type="domain" description="HTH luxR-type" evidence="3">
    <location>
        <begin position="860"/>
        <end position="922"/>
    </location>
</feature>
<evidence type="ECO:0000256" key="2">
    <source>
        <dbReference type="ARBA" id="ARBA00022840"/>
    </source>
</evidence>
<dbReference type="Proteomes" id="UP000278962">
    <property type="component" value="Unassembled WGS sequence"/>
</dbReference>
<dbReference type="Pfam" id="PF00196">
    <property type="entry name" value="GerE"/>
    <property type="match status" value="1"/>
</dbReference>
<dbReference type="PANTHER" id="PTHR16305">
    <property type="entry name" value="TESTICULAR SOLUBLE ADENYLYL CYCLASE"/>
    <property type="match status" value="1"/>
</dbReference>
<name>A0A660LH66_9ACTN</name>
<dbReference type="GO" id="GO:0003677">
    <property type="term" value="F:DNA binding"/>
    <property type="evidence" value="ECO:0007669"/>
    <property type="project" value="InterPro"/>
</dbReference>